<dbReference type="Pfam" id="PF02826">
    <property type="entry name" value="2-Hacid_dh_C"/>
    <property type="match status" value="1"/>
</dbReference>
<feature type="domain" description="D-isomer specific 2-hydroxyacid dehydrogenase NAD-binding" evidence="5">
    <location>
        <begin position="111"/>
        <end position="288"/>
    </location>
</feature>
<evidence type="ECO:0000313" key="6">
    <source>
        <dbReference type="EMBL" id="CAC5419171.1"/>
    </source>
</evidence>
<evidence type="ECO:0000259" key="5">
    <source>
        <dbReference type="Pfam" id="PF02826"/>
    </source>
</evidence>
<accession>A0A6J8EJB4</accession>
<name>A0A6J8EJB4_MYTCO</name>
<feature type="domain" description="D-isomer specific 2-hydroxyacid dehydrogenase catalytic" evidence="4">
    <location>
        <begin position="7"/>
        <end position="311"/>
    </location>
</feature>
<dbReference type="SUPFAM" id="SSF51735">
    <property type="entry name" value="NAD(P)-binding Rossmann-fold domains"/>
    <property type="match status" value="1"/>
</dbReference>
<comment type="similarity">
    <text evidence="3">Belongs to the D-isomer specific 2-hydroxyacid dehydrogenase family.</text>
</comment>
<dbReference type="CDD" id="cd05301">
    <property type="entry name" value="GDH"/>
    <property type="match status" value="1"/>
</dbReference>
<dbReference type="InterPro" id="IPR006140">
    <property type="entry name" value="D-isomer_DH_NAD-bd"/>
</dbReference>
<dbReference type="GO" id="GO:0005829">
    <property type="term" value="C:cytosol"/>
    <property type="evidence" value="ECO:0007669"/>
    <property type="project" value="TreeGrafter"/>
</dbReference>
<evidence type="ECO:0000256" key="1">
    <source>
        <dbReference type="ARBA" id="ARBA00023002"/>
    </source>
</evidence>
<gene>
    <name evidence="6" type="ORF">MCOR_51550</name>
</gene>
<evidence type="ECO:0000313" key="7">
    <source>
        <dbReference type="Proteomes" id="UP000507470"/>
    </source>
</evidence>
<reference evidence="6 7" key="1">
    <citation type="submission" date="2020-06" db="EMBL/GenBank/DDBJ databases">
        <authorList>
            <person name="Li R."/>
            <person name="Bekaert M."/>
        </authorList>
    </citation>
    <scope>NUCLEOTIDE SEQUENCE [LARGE SCALE GENOMIC DNA]</scope>
    <source>
        <strain evidence="7">wild</strain>
    </source>
</reference>
<dbReference type="GO" id="GO:0051287">
    <property type="term" value="F:NAD binding"/>
    <property type="evidence" value="ECO:0007669"/>
    <property type="project" value="InterPro"/>
</dbReference>
<dbReference type="InterPro" id="IPR050223">
    <property type="entry name" value="D-isomer_2-hydroxyacid_DH"/>
</dbReference>
<dbReference type="InterPro" id="IPR006139">
    <property type="entry name" value="D-isomer_2_OHA_DH_cat_dom"/>
</dbReference>
<sequence length="316" mass="34937">MSKPKVYVTRRVPVDGLELLQRKCEVKIWDDDEVIPRKTLLENAKGINGIFCLITETIDAEFLDAAGPDLRVVATMSVGTDHIDLKECKKRGVFVSNTPDIASDSAADLTVALVLMTTRRLVEGVDAVRQGQWSQWKPMWLCGSNMMSKTIGILGFGRVGFGVARRLKPFGVKEIIYNDIRTQEFAKEIATFVPFDDLLEKSDIICICCAMTSLTKHLFNQNTFNKMKRKPVLINTSRGGIVQHDDLYIALTSSQISAAGLDVTEPEPLPSDHPLVSLPNCVILPHMGTSTKEARKSMSINTAKNILAVLDLTDSD</sequence>
<dbReference type="FunFam" id="3.40.50.720:FF:000026">
    <property type="entry name" value="Glyoxylate/hydroxypyruvate reductase B"/>
    <property type="match status" value="1"/>
</dbReference>
<dbReference type="Proteomes" id="UP000507470">
    <property type="component" value="Unassembled WGS sequence"/>
</dbReference>
<protein>
    <recommendedName>
        <fullName evidence="2">Glyoxylate reductase/hydroxypyruvate reductase</fullName>
    </recommendedName>
</protein>
<keyword evidence="1 3" id="KW-0560">Oxidoreductase</keyword>
<dbReference type="GO" id="GO:0030267">
    <property type="term" value="F:glyoxylate reductase (NADPH) activity"/>
    <property type="evidence" value="ECO:0007669"/>
    <property type="project" value="TreeGrafter"/>
</dbReference>
<dbReference type="PANTHER" id="PTHR10996">
    <property type="entry name" value="2-HYDROXYACID DEHYDROGENASE-RELATED"/>
    <property type="match status" value="1"/>
</dbReference>
<dbReference type="GO" id="GO:0008465">
    <property type="term" value="F:hydroxypyruvate reductase (NADH) activity"/>
    <property type="evidence" value="ECO:0007669"/>
    <property type="project" value="TreeGrafter"/>
</dbReference>
<organism evidence="6 7">
    <name type="scientific">Mytilus coruscus</name>
    <name type="common">Sea mussel</name>
    <dbReference type="NCBI Taxonomy" id="42192"/>
    <lineage>
        <taxon>Eukaryota</taxon>
        <taxon>Metazoa</taxon>
        <taxon>Spiralia</taxon>
        <taxon>Lophotrochozoa</taxon>
        <taxon>Mollusca</taxon>
        <taxon>Bivalvia</taxon>
        <taxon>Autobranchia</taxon>
        <taxon>Pteriomorphia</taxon>
        <taxon>Mytilida</taxon>
        <taxon>Mytiloidea</taxon>
        <taxon>Mytilidae</taxon>
        <taxon>Mytilinae</taxon>
        <taxon>Mytilus</taxon>
    </lineage>
</organism>
<dbReference type="Gene3D" id="3.40.50.720">
    <property type="entry name" value="NAD(P)-binding Rossmann-like Domain"/>
    <property type="match status" value="2"/>
</dbReference>
<dbReference type="PANTHER" id="PTHR10996:SF277">
    <property type="entry name" value="GLYOXYLATE REDUCTASE_HYDROXYPYRUVATE REDUCTASE"/>
    <property type="match status" value="1"/>
</dbReference>
<dbReference type="OrthoDB" id="298012at2759"/>
<dbReference type="EMBL" id="CACVKT020009002">
    <property type="protein sequence ID" value="CAC5419171.1"/>
    <property type="molecule type" value="Genomic_DNA"/>
</dbReference>
<proteinExistence type="inferred from homology"/>
<keyword evidence="7" id="KW-1185">Reference proteome</keyword>
<dbReference type="AlphaFoldDB" id="A0A6J8EJB4"/>
<dbReference type="InterPro" id="IPR036291">
    <property type="entry name" value="NAD(P)-bd_dom_sf"/>
</dbReference>
<dbReference type="SUPFAM" id="SSF52283">
    <property type="entry name" value="Formate/glycerate dehydrogenase catalytic domain-like"/>
    <property type="match status" value="1"/>
</dbReference>
<evidence type="ECO:0000256" key="3">
    <source>
        <dbReference type="RuleBase" id="RU003719"/>
    </source>
</evidence>
<dbReference type="Pfam" id="PF00389">
    <property type="entry name" value="2-Hacid_dh"/>
    <property type="match status" value="1"/>
</dbReference>
<evidence type="ECO:0000256" key="2">
    <source>
        <dbReference type="ARBA" id="ARBA00073306"/>
    </source>
</evidence>
<evidence type="ECO:0000259" key="4">
    <source>
        <dbReference type="Pfam" id="PF00389"/>
    </source>
</evidence>